<comment type="cofactor">
    <cofactor evidence="18">
        <name>Co(2+)</name>
        <dbReference type="ChEBI" id="CHEBI:48828"/>
    </cofactor>
    <cofactor evidence="18">
        <name>Zn(2+)</name>
        <dbReference type="ChEBI" id="CHEBI:29105"/>
    </cofactor>
    <text evidence="18">Binds 1 divalent metal cation per subunit. Can use either Co(2+) or Zn(2+).</text>
</comment>
<dbReference type="EMBL" id="CP064795">
    <property type="protein sequence ID" value="QPG05424.1"/>
    <property type="molecule type" value="Genomic_DNA"/>
</dbReference>
<comment type="pathway">
    <text evidence="5 18">Metabolic intermediate biosynthesis; chorismate biosynthesis; chorismate from D-erythrose 4-phosphate and phosphoenolpyruvate: step 2/7.</text>
</comment>
<dbReference type="InterPro" id="IPR030963">
    <property type="entry name" value="DHQ_synth_fam"/>
</dbReference>
<reference evidence="21 22" key="1">
    <citation type="submission" date="2020-11" db="EMBL/GenBank/DDBJ databases">
        <title>Complete genome sequence for Salinimonas sp. strain G2-b.</title>
        <authorList>
            <person name="Park S.-J."/>
        </authorList>
    </citation>
    <scope>NUCLEOTIDE SEQUENCE [LARGE SCALE GENOMIC DNA]</scope>
    <source>
        <strain evidence="21 22">G2-b</strain>
    </source>
</reference>
<comment type="similarity">
    <text evidence="6 18">Belongs to the sugar phosphate cyclases superfamily. Dehydroquinate synthase family.</text>
</comment>
<dbReference type="RefSeq" id="WP_195810514.1">
    <property type="nucleotide sequence ID" value="NZ_CP064795.1"/>
</dbReference>
<dbReference type="PIRSF" id="PIRSF001455">
    <property type="entry name" value="DHQ_synth"/>
    <property type="match status" value="1"/>
</dbReference>
<dbReference type="InterPro" id="IPR056179">
    <property type="entry name" value="DHQS_C"/>
</dbReference>
<comment type="function">
    <text evidence="3 18">Catalyzes the conversion of 3-deoxy-D-arabino-heptulosonate 7-phosphate (DAHP) to dehydroquinate (DHQ).</text>
</comment>
<dbReference type="SUPFAM" id="SSF56796">
    <property type="entry name" value="Dehydroquinate synthase-like"/>
    <property type="match status" value="1"/>
</dbReference>
<dbReference type="FunFam" id="1.20.1090.10:FF:000002">
    <property type="entry name" value="3-dehydroquinate synthase"/>
    <property type="match status" value="1"/>
</dbReference>
<comment type="catalytic activity">
    <reaction evidence="1 18">
        <text>7-phospho-2-dehydro-3-deoxy-D-arabino-heptonate = 3-dehydroquinate + phosphate</text>
        <dbReference type="Rhea" id="RHEA:21968"/>
        <dbReference type="ChEBI" id="CHEBI:32364"/>
        <dbReference type="ChEBI" id="CHEBI:43474"/>
        <dbReference type="ChEBI" id="CHEBI:58394"/>
        <dbReference type="EC" id="4.2.3.4"/>
    </reaction>
</comment>
<organism evidence="21 22">
    <name type="scientific">Salinimonas marina</name>
    <dbReference type="NCBI Taxonomy" id="2785918"/>
    <lineage>
        <taxon>Bacteria</taxon>
        <taxon>Pseudomonadati</taxon>
        <taxon>Pseudomonadota</taxon>
        <taxon>Gammaproteobacteria</taxon>
        <taxon>Alteromonadales</taxon>
        <taxon>Alteromonadaceae</taxon>
        <taxon>Alteromonas/Salinimonas group</taxon>
        <taxon>Salinimonas</taxon>
    </lineage>
</organism>
<feature type="domain" description="3-dehydroquinate synthase N-terminal" evidence="19">
    <location>
        <begin position="65"/>
        <end position="177"/>
    </location>
</feature>
<evidence type="ECO:0000313" key="22">
    <source>
        <dbReference type="Proteomes" id="UP000595095"/>
    </source>
</evidence>
<feature type="binding site" evidence="18">
    <location>
        <position position="182"/>
    </location>
    <ligand>
        <name>Zn(2+)</name>
        <dbReference type="ChEBI" id="CHEBI:29105"/>
    </ligand>
</feature>
<proteinExistence type="inferred from homology"/>
<dbReference type="GO" id="GO:0000166">
    <property type="term" value="F:nucleotide binding"/>
    <property type="evidence" value="ECO:0007669"/>
    <property type="project" value="UniProtKB-KW"/>
</dbReference>
<dbReference type="InterPro" id="IPR016037">
    <property type="entry name" value="DHQ_synth_AroB"/>
</dbReference>
<dbReference type="HAMAP" id="MF_00110">
    <property type="entry name" value="DHQ_synthase"/>
    <property type="match status" value="1"/>
</dbReference>
<dbReference type="InterPro" id="IPR050071">
    <property type="entry name" value="Dehydroquinate_synthase"/>
</dbReference>
<evidence type="ECO:0000256" key="7">
    <source>
        <dbReference type="ARBA" id="ARBA00013031"/>
    </source>
</evidence>
<keyword evidence="10 18" id="KW-0028">Amino-acid biosynthesis</keyword>
<feature type="binding site" evidence="18">
    <location>
        <position position="149"/>
    </location>
    <ligand>
        <name>NAD(+)</name>
        <dbReference type="ChEBI" id="CHEBI:57540"/>
    </ligand>
</feature>
<keyword evidence="9 18" id="KW-0963">Cytoplasm</keyword>
<name>A0A7S9DWT6_9ALTE</name>
<evidence type="ECO:0000256" key="10">
    <source>
        <dbReference type="ARBA" id="ARBA00022605"/>
    </source>
</evidence>
<keyword evidence="15 18" id="KW-0057">Aromatic amino acid biosynthesis</keyword>
<keyword evidence="17 18" id="KW-0170">Cobalt</keyword>
<evidence type="ECO:0000256" key="12">
    <source>
        <dbReference type="ARBA" id="ARBA00022741"/>
    </source>
</evidence>
<evidence type="ECO:0000256" key="18">
    <source>
        <dbReference type="HAMAP-Rule" id="MF_00110"/>
    </source>
</evidence>
<dbReference type="FunFam" id="3.40.50.1970:FF:000001">
    <property type="entry name" value="3-dehydroquinate synthase"/>
    <property type="match status" value="1"/>
</dbReference>
<sequence>MSTLTVNLNERSYPIYTKAGLLTQAGFFVPYIKGPLAVIVTNHTIAPLYLQQAIAACGDKQVATIVIDDGEQYKSLAQFELVMTELLNMNAARDTTLIALGGGVIGDLCGFVAATYQRGVPFIQVPTTLLAQVDSSVGGKTAVNHPLGKNMIGAFYQPVLVAIDLATLLTLPAREFAAGMAEVIKYGIIYDEAFFSWLEDHCEALKALETDTLAYAIERCCAIKADVVAQDEREGGIRAILNLGHTFGHAIEAEQGYGNWLHGEAVAAGMVLACQAAQQLGWQTPEQVQRIITLLQAFDLPVQGPAEMDYATYMPHMRRDKKVEAGNIRFVLPKGIGRAVVTKEVSDTLLHTLLD</sequence>
<gene>
    <name evidence="18 21" type="primary">aroB</name>
    <name evidence="21" type="ORF">IT774_15200</name>
</gene>
<dbReference type="GO" id="GO:0009073">
    <property type="term" value="P:aromatic amino acid family biosynthetic process"/>
    <property type="evidence" value="ECO:0007669"/>
    <property type="project" value="UniProtKB-KW"/>
</dbReference>
<dbReference type="GO" id="GO:0003856">
    <property type="term" value="F:3-dehydroquinate synthase activity"/>
    <property type="evidence" value="ECO:0007669"/>
    <property type="project" value="UniProtKB-UniRule"/>
</dbReference>
<evidence type="ECO:0000259" key="20">
    <source>
        <dbReference type="Pfam" id="PF24621"/>
    </source>
</evidence>
<dbReference type="GO" id="GO:0005737">
    <property type="term" value="C:cytoplasm"/>
    <property type="evidence" value="ECO:0007669"/>
    <property type="project" value="UniProtKB-SubCell"/>
</dbReference>
<dbReference type="Gene3D" id="1.20.1090.10">
    <property type="entry name" value="Dehydroquinate synthase-like - alpha domain"/>
    <property type="match status" value="1"/>
</dbReference>
<feature type="binding site" evidence="18">
    <location>
        <position position="140"/>
    </location>
    <ligand>
        <name>NAD(+)</name>
        <dbReference type="ChEBI" id="CHEBI:57540"/>
    </ligand>
</feature>
<dbReference type="AlphaFoldDB" id="A0A7S9DWT6"/>
<evidence type="ECO:0000256" key="11">
    <source>
        <dbReference type="ARBA" id="ARBA00022723"/>
    </source>
</evidence>
<keyword evidence="13 18" id="KW-0862">Zinc</keyword>
<feature type="domain" description="3-dehydroquinate synthase C-terminal" evidence="20">
    <location>
        <begin position="179"/>
        <end position="323"/>
    </location>
</feature>
<feature type="binding site" evidence="18">
    <location>
        <position position="245"/>
    </location>
    <ligand>
        <name>Zn(2+)</name>
        <dbReference type="ChEBI" id="CHEBI:29105"/>
    </ligand>
</feature>
<keyword evidence="22" id="KW-1185">Reference proteome</keyword>
<dbReference type="PANTHER" id="PTHR43622:SF7">
    <property type="entry name" value="3-DEHYDROQUINATE SYNTHASE, CHLOROPLASTIC"/>
    <property type="match status" value="1"/>
</dbReference>
<dbReference type="InterPro" id="IPR030960">
    <property type="entry name" value="DHQS/DOIS_N"/>
</dbReference>
<evidence type="ECO:0000256" key="17">
    <source>
        <dbReference type="ARBA" id="ARBA00023285"/>
    </source>
</evidence>
<keyword evidence="14 18" id="KW-0520">NAD</keyword>
<dbReference type="Pfam" id="PF24621">
    <property type="entry name" value="DHQS_C"/>
    <property type="match status" value="1"/>
</dbReference>
<dbReference type="UniPathway" id="UPA00053">
    <property type="reaction ID" value="UER00085"/>
</dbReference>
<dbReference type="GO" id="GO:0009423">
    <property type="term" value="P:chorismate biosynthetic process"/>
    <property type="evidence" value="ECO:0007669"/>
    <property type="project" value="UniProtKB-UniRule"/>
</dbReference>
<protein>
    <recommendedName>
        <fullName evidence="8 18">3-dehydroquinate synthase</fullName>
        <shortName evidence="18">DHQS</shortName>
        <ecNumber evidence="7 18">4.2.3.4</ecNumber>
    </recommendedName>
</protein>
<feature type="binding site" evidence="18">
    <location>
        <begin position="127"/>
        <end position="128"/>
    </location>
    <ligand>
        <name>NAD(+)</name>
        <dbReference type="ChEBI" id="CHEBI:57540"/>
    </ligand>
</feature>
<dbReference type="PANTHER" id="PTHR43622">
    <property type="entry name" value="3-DEHYDROQUINATE SYNTHASE"/>
    <property type="match status" value="1"/>
</dbReference>
<evidence type="ECO:0000256" key="4">
    <source>
        <dbReference type="ARBA" id="ARBA00004496"/>
    </source>
</evidence>
<evidence type="ECO:0000256" key="8">
    <source>
        <dbReference type="ARBA" id="ARBA00017684"/>
    </source>
</evidence>
<feature type="binding site" evidence="18">
    <location>
        <begin position="103"/>
        <end position="107"/>
    </location>
    <ligand>
        <name>NAD(+)</name>
        <dbReference type="ChEBI" id="CHEBI:57540"/>
    </ligand>
</feature>
<evidence type="ECO:0000256" key="13">
    <source>
        <dbReference type="ARBA" id="ARBA00022833"/>
    </source>
</evidence>
<evidence type="ECO:0000313" key="21">
    <source>
        <dbReference type="EMBL" id="QPG05424.1"/>
    </source>
</evidence>
<evidence type="ECO:0000256" key="16">
    <source>
        <dbReference type="ARBA" id="ARBA00023239"/>
    </source>
</evidence>
<evidence type="ECO:0000256" key="5">
    <source>
        <dbReference type="ARBA" id="ARBA00004661"/>
    </source>
</evidence>
<evidence type="ECO:0000259" key="19">
    <source>
        <dbReference type="Pfam" id="PF01761"/>
    </source>
</evidence>
<evidence type="ECO:0000256" key="6">
    <source>
        <dbReference type="ARBA" id="ARBA00005412"/>
    </source>
</evidence>
<keyword evidence="12 18" id="KW-0547">Nucleotide-binding</keyword>
<accession>A0A7S9DWT6</accession>
<evidence type="ECO:0000256" key="14">
    <source>
        <dbReference type="ARBA" id="ARBA00023027"/>
    </source>
</evidence>
<dbReference type="NCBIfam" id="TIGR01357">
    <property type="entry name" value="aroB"/>
    <property type="match status" value="1"/>
</dbReference>
<dbReference type="CDD" id="cd08195">
    <property type="entry name" value="DHQS"/>
    <property type="match status" value="1"/>
</dbReference>
<feature type="binding site" evidence="18">
    <location>
        <begin position="167"/>
        <end position="170"/>
    </location>
    <ligand>
        <name>NAD(+)</name>
        <dbReference type="ChEBI" id="CHEBI:57540"/>
    </ligand>
</feature>
<comment type="subcellular location">
    <subcellularLocation>
        <location evidence="4 18">Cytoplasm</location>
    </subcellularLocation>
</comment>
<dbReference type="KEGG" id="smaa:IT774_15200"/>
<feature type="binding site" evidence="18">
    <location>
        <position position="262"/>
    </location>
    <ligand>
        <name>Zn(2+)</name>
        <dbReference type="ChEBI" id="CHEBI:29105"/>
    </ligand>
</feature>
<comment type="cofactor">
    <cofactor evidence="2 18">
        <name>NAD(+)</name>
        <dbReference type="ChEBI" id="CHEBI:57540"/>
    </cofactor>
</comment>
<dbReference type="Proteomes" id="UP000595095">
    <property type="component" value="Chromosome"/>
</dbReference>
<dbReference type="GO" id="GO:0046872">
    <property type="term" value="F:metal ion binding"/>
    <property type="evidence" value="ECO:0007669"/>
    <property type="project" value="UniProtKB-KW"/>
</dbReference>
<evidence type="ECO:0000256" key="3">
    <source>
        <dbReference type="ARBA" id="ARBA00003485"/>
    </source>
</evidence>
<feature type="binding site" evidence="18">
    <location>
        <begin position="69"/>
        <end position="74"/>
    </location>
    <ligand>
        <name>NAD(+)</name>
        <dbReference type="ChEBI" id="CHEBI:57540"/>
    </ligand>
</feature>
<dbReference type="Gene3D" id="3.40.50.1970">
    <property type="match status" value="1"/>
</dbReference>
<keyword evidence="16 18" id="KW-0456">Lyase</keyword>
<dbReference type="Pfam" id="PF01761">
    <property type="entry name" value="DHQ_synthase"/>
    <property type="match status" value="1"/>
</dbReference>
<dbReference type="GO" id="GO:0008652">
    <property type="term" value="P:amino acid biosynthetic process"/>
    <property type="evidence" value="ECO:0007669"/>
    <property type="project" value="UniProtKB-KW"/>
</dbReference>
<evidence type="ECO:0000256" key="15">
    <source>
        <dbReference type="ARBA" id="ARBA00023141"/>
    </source>
</evidence>
<keyword evidence="11 18" id="KW-0479">Metal-binding</keyword>
<evidence type="ECO:0000256" key="2">
    <source>
        <dbReference type="ARBA" id="ARBA00001911"/>
    </source>
</evidence>
<dbReference type="EC" id="4.2.3.4" evidence="7 18"/>
<evidence type="ECO:0000256" key="1">
    <source>
        <dbReference type="ARBA" id="ARBA00001393"/>
    </source>
</evidence>
<evidence type="ECO:0000256" key="9">
    <source>
        <dbReference type="ARBA" id="ARBA00022490"/>
    </source>
</evidence>